<keyword evidence="5 12" id="KW-0812">Transmembrane</keyword>
<dbReference type="InterPro" id="IPR005467">
    <property type="entry name" value="His_kinase_dom"/>
</dbReference>
<evidence type="ECO:0000313" key="15">
    <source>
        <dbReference type="Proteomes" id="UP000295510"/>
    </source>
</evidence>
<evidence type="ECO:0000256" key="12">
    <source>
        <dbReference type="SAM" id="Phobius"/>
    </source>
</evidence>
<dbReference type="InterPro" id="IPR036890">
    <property type="entry name" value="HATPase_C_sf"/>
</dbReference>
<dbReference type="CDD" id="cd00130">
    <property type="entry name" value="PAS"/>
    <property type="match status" value="1"/>
</dbReference>
<dbReference type="OrthoDB" id="9815750at2"/>
<sequence>MGARLVVAMGLFALQAVAYVHGTASLWLLGLCGAYLVATAAVLRWSRPARSDAYWAPGWALTLWVDLTVFGLLQTFQLGSFNYAPLFVLPVLLASVLGPLLLALGSAAFATLFLLFDAFTGDVFRPGQPTTTYVQGAITGGGLFLVALLANQLASRLGREQAQARLNRALANAEAQVNQLIVTGLSEGVMVIDARGRIWHANPAACAMLGTLDATPPYERLQRLPAWPLLSAWARSVIQIGRDEQCELTLPTPQGEAQHVLLRARVARPEPDASEPAASIDAVCVVFMENLRDIETRVRNEKLAAMGRVSAAVAHEIRNPLAAIAQANALLAEDALSPVQQRLIQMIGQNARRLGRTVDDILDVAKLPARPAAQAPSLPLDDTAAAIIHDWQQHPGNPQVAFAPAAPGVQVRFDPEHLRRVLMNLLDNARQHAPAGLLRVEVSTHSPATLEVWNPGPPLPAQVAQHLFEPFTSSHSRSSGLGLYLSRELCQRYGAELSHQPTERHGTPGHAFVLRFGGSADPH</sequence>
<keyword evidence="10" id="KW-0902">Two-component regulatory system</keyword>
<evidence type="ECO:0000256" key="8">
    <source>
        <dbReference type="ARBA" id="ARBA00022840"/>
    </source>
</evidence>
<dbReference type="SUPFAM" id="SSF55874">
    <property type="entry name" value="ATPase domain of HSP90 chaperone/DNA topoisomerase II/histidine kinase"/>
    <property type="match status" value="1"/>
</dbReference>
<keyword evidence="4" id="KW-0808">Transferase</keyword>
<evidence type="ECO:0000256" key="10">
    <source>
        <dbReference type="ARBA" id="ARBA00023012"/>
    </source>
</evidence>
<evidence type="ECO:0000256" key="9">
    <source>
        <dbReference type="ARBA" id="ARBA00022989"/>
    </source>
</evidence>
<keyword evidence="6" id="KW-0547">Nucleotide-binding</keyword>
<dbReference type="Gene3D" id="3.30.450.20">
    <property type="entry name" value="PAS domain"/>
    <property type="match status" value="1"/>
</dbReference>
<gene>
    <name evidence="14" type="ORF">DFR43_101228</name>
</gene>
<evidence type="ECO:0000259" key="13">
    <source>
        <dbReference type="PROSITE" id="PS50109"/>
    </source>
</evidence>
<reference evidence="14 15" key="1">
    <citation type="submission" date="2019-03" db="EMBL/GenBank/DDBJ databases">
        <title>Genomic Encyclopedia of Type Strains, Phase IV (KMG-IV): sequencing the most valuable type-strain genomes for metagenomic binning, comparative biology and taxonomic classification.</title>
        <authorList>
            <person name="Goeker M."/>
        </authorList>
    </citation>
    <scope>NUCLEOTIDE SEQUENCE [LARGE SCALE GENOMIC DNA]</scope>
    <source>
        <strain evidence="14 15">DSM 19605</strain>
    </source>
</reference>
<dbReference type="AlphaFoldDB" id="A0A4R6UJR7"/>
<feature type="transmembrane region" description="Helical" evidence="12">
    <location>
        <begin position="53"/>
        <end position="74"/>
    </location>
</feature>
<dbReference type="GO" id="GO:0005524">
    <property type="term" value="F:ATP binding"/>
    <property type="evidence" value="ECO:0007669"/>
    <property type="project" value="UniProtKB-KW"/>
</dbReference>
<dbReference type="PANTHER" id="PTHR42878">
    <property type="entry name" value="TWO-COMPONENT HISTIDINE KINASE"/>
    <property type="match status" value="1"/>
</dbReference>
<dbReference type="InterPro" id="IPR003661">
    <property type="entry name" value="HisK_dim/P_dom"/>
</dbReference>
<dbReference type="EMBL" id="SNYL01000001">
    <property type="protein sequence ID" value="TDQ45325.1"/>
    <property type="molecule type" value="Genomic_DNA"/>
</dbReference>
<keyword evidence="11 12" id="KW-0472">Membrane</keyword>
<dbReference type="GO" id="GO:0007234">
    <property type="term" value="P:osmosensory signaling via phosphorelay pathway"/>
    <property type="evidence" value="ECO:0007669"/>
    <property type="project" value="TreeGrafter"/>
</dbReference>
<dbReference type="InterPro" id="IPR000014">
    <property type="entry name" value="PAS"/>
</dbReference>
<protein>
    <recommendedName>
        <fullName evidence="3">histidine kinase</fullName>
        <ecNumber evidence="3">2.7.13.3</ecNumber>
    </recommendedName>
</protein>
<dbReference type="SMART" id="SM00388">
    <property type="entry name" value="HisKA"/>
    <property type="match status" value="1"/>
</dbReference>
<dbReference type="SMART" id="SM00091">
    <property type="entry name" value="PAS"/>
    <property type="match status" value="1"/>
</dbReference>
<evidence type="ECO:0000256" key="11">
    <source>
        <dbReference type="ARBA" id="ARBA00023136"/>
    </source>
</evidence>
<dbReference type="SMART" id="SM00387">
    <property type="entry name" value="HATPase_c"/>
    <property type="match status" value="1"/>
</dbReference>
<dbReference type="SUPFAM" id="SSF55785">
    <property type="entry name" value="PYP-like sensor domain (PAS domain)"/>
    <property type="match status" value="1"/>
</dbReference>
<dbReference type="InterPro" id="IPR050351">
    <property type="entry name" value="BphY/WalK/GraS-like"/>
</dbReference>
<dbReference type="Gene3D" id="1.10.287.130">
    <property type="match status" value="1"/>
</dbReference>
<keyword evidence="8" id="KW-0067">ATP-binding</keyword>
<dbReference type="GO" id="GO:0016020">
    <property type="term" value="C:membrane"/>
    <property type="evidence" value="ECO:0007669"/>
    <property type="project" value="UniProtKB-SubCell"/>
</dbReference>
<name>A0A4R6UJR7_9BURK</name>
<dbReference type="InterPro" id="IPR003594">
    <property type="entry name" value="HATPase_dom"/>
</dbReference>
<feature type="transmembrane region" description="Helical" evidence="12">
    <location>
        <begin position="86"/>
        <end position="119"/>
    </location>
</feature>
<dbReference type="PROSITE" id="PS50109">
    <property type="entry name" value="HIS_KIN"/>
    <property type="match status" value="1"/>
</dbReference>
<feature type="transmembrane region" description="Helical" evidence="12">
    <location>
        <begin position="131"/>
        <end position="150"/>
    </location>
</feature>
<dbReference type="EC" id="2.7.13.3" evidence="3"/>
<dbReference type="InterPro" id="IPR035965">
    <property type="entry name" value="PAS-like_dom_sf"/>
</dbReference>
<organism evidence="14 15">
    <name type="scientific">Tepidicella xavieri</name>
    <dbReference type="NCBI Taxonomy" id="360241"/>
    <lineage>
        <taxon>Bacteria</taxon>
        <taxon>Pseudomonadati</taxon>
        <taxon>Pseudomonadota</taxon>
        <taxon>Betaproteobacteria</taxon>
        <taxon>Burkholderiales</taxon>
        <taxon>Tepidicella</taxon>
    </lineage>
</organism>
<evidence type="ECO:0000256" key="2">
    <source>
        <dbReference type="ARBA" id="ARBA00004141"/>
    </source>
</evidence>
<evidence type="ECO:0000256" key="3">
    <source>
        <dbReference type="ARBA" id="ARBA00012438"/>
    </source>
</evidence>
<dbReference type="Pfam" id="PF02518">
    <property type="entry name" value="HATPase_c"/>
    <property type="match status" value="1"/>
</dbReference>
<accession>A0A4R6UJR7</accession>
<dbReference type="InterPro" id="IPR036097">
    <property type="entry name" value="HisK_dim/P_sf"/>
</dbReference>
<dbReference type="SUPFAM" id="SSF47384">
    <property type="entry name" value="Homodimeric domain of signal transducing histidine kinase"/>
    <property type="match status" value="1"/>
</dbReference>
<proteinExistence type="predicted"/>
<dbReference type="Pfam" id="PF00512">
    <property type="entry name" value="HisKA"/>
    <property type="match status" value="1"/>
</dbReference>
<evidence type="ECO:0000313" key="14">
    <source>
        <dbReference type="EMBL" id="TDQ45325.1"/>
    </source>
</evidence>
<feature type="domain" description="Histidine kinase" evidence="13">
    <location>
        <begin position="312"/>
        <end position="520"/>
    </location>
</feature>
<keyword evidence="7 14" id="KW-0418">Kinase</keyword>
<dbReference type="GO" id="GO:0000155">
    <property type="term" value="F:phosphorelay sensor kinase activity"/>
    <property type="evidence" value="ECO:0007669"/>
    <property type="project" value="InterPro"/>
</dbReference>
<comment type="subcellular location">
    <subcellularLocation>
        <location evidence="2">Membrane</location>
        <topology evidence="2">Multi-pass membrane protein</topology>
    </subcellularLocation>
</comment>
<evidence type="ECO:0000256" key="1">
    <source>
        <dbReference type="ARBA" id="ARBA00000085"/>
    </source>
</evidence>
<evidence type="ECO:0000256" key="4">
    <source>
        <dbReference type="ARBA" id="ARBA00022679"/>
    </source>
</evidence>
<dbReference type="GO" id="GO:0000156">
    <property type="term" value="F:phosphorelay response regulator activity"/>
    <property type="evidence" value="ECO:0007669"/>
    <property type="project" value="TreeGrafter"/>
</dbReference>
<dbReference type="Pfam" id="PF13188">
    <property type="entry name" value="PAS_8"/>
    <property type="match status" value="1"/>
</dbReference>
<evidence type="ECO:0000256" key="7">
    <source>
        <dbReference type="ARBA" id="ARBA00022777"/>
    </source>
</evidence>
<keyword evidence="15" id="KW-1185">Reference proteome</keyword>
<dbReference type="CDD" id="cd00082">
    <property type="entry name" value="HisKA"/>
    <property type="match status" value="1"/>
</dbReference>
<dbReference type="Gene3D" id="3.30.565.10">
    <property type="entry name" value="Histidine kinase-like ATPase, C-terminal domain"/>
    <property type="match status" value="1"/>
</dbReference>
<dbReference type="PANTHER" id="PTHR42878:SF7">
    <property type="entry name" value="SENSOR HISTIDINE KINASE GLRK"/>
    <property type="match status" value="1"/>
</dbReference>
<comment type="catalytic activity">
    <reaction evidence="1">
        <text>ATP + protein L-histidine = ADP + protein N-phospho-L-histidine.</text>
        <dbReference type="EC" id="2.7.13.3"/>
    </reaction>
</comment>
<evidence type="ECO:0000256" key="5">
    <source>
        <dbReference type="ARBA" id="ARBA00022692"/>
    </source>
</evidence>
<dbReference type="GO" id="GO:0030295">
    <property type="term" value="F:protein kinase activator activity"/>
    <property type="evidence" value="ECO:0007669"/>
    <property type="project" value="TreeGrafter"/>
</dbReference>
<keyword evidence="9 12" id="KW-1133">Transmembrane helix</keyword>
<comment type="caution">
    <text evidence="14">The sequence shown here is derived from an EMBL/GenBank/DDBJ whole genome shotgun (WGS) entry which is preliminary data.</text>
</comment>
<evidence type="ECO:0000256" key="6">
    <source>
        <dbReference type="ARBA" id="ARBA00022741"/>
    </source>
</evidence>
<feature type="transmembrane region" description="Helical" evidence="12">
    <location>
        <begin position="28"/>
        <end position="46"/>
    </location>
</feature>
<dbReference type="Proteomes" id="UP000295510">
    <property type="component" value="Unassembled WGS sequence"/>
</dbReference>